<reference evidence="3" key="1">
    <citation type="submission" date="2022-03" db="EMBL/GenBank/DDBJ databases">
        <authorList>
            <person name="Martin C."/>
        </authorList>
    </citation>
    <scope>NUCLEOTIDE SEQUENCE</scope>
</reference>
<evidence type="ECO:0000313" key="3">
    <source>
        <dbReference type="EMBL" id="CAH1779600.1"/>
    </source>
</evidence>
<dbReference type="SUPFAM" id="SSF53335">
    <property type="entry name" value="S-adenosyl-L-methionine-dependent methyltransferases"/>
    <property type="match status" value="1"/>
</dbReference>
<protein>
    <recommendedName>
        <fullName evidence="2">Ribosomal RNA large subunit methyltransferase K/L-like methyltransferase domain-containing protein</fullName>
    </recommendedName>
</protein>
<dbReference type="Pfam" id="PF01170">
    <property type="entry name" value="UPF0020"/>
    <property type="match status" value="1"/>
</dbReference>
<dbReference type="FunFam" id="3.40.50.150:FF:000073">
    <property type="entry name" value="THUMP domain containing 3"/>
    <property type="match status" value="1"/>
</dbReference>
<dbReference type="SUPFAM" id="SSF143437">
    <property type="entry name" value="THUMP domain-like"/>
    <property type="match status" value="1"/>
</dbReference>
<dbReference type="Proteomes" id="UP000749559">
    <property type="component" value="Unassembled WGS sequence"/>
</dbReference>
<dbReference type="OrthoDB" id="47730at2759"/>
<proteinExistence type="predicted"/>
<dbReference type="GO" id="GO:0016423">
    <property type="term" value="F:tRNA (guanine) methyltransferase activity"/>
    <property type="evidence" value="ECO:0007669"/>
    <property type="project" value="TreeGrafter"/>
</dbReference>
<dbReference type="InterPro" id="IPR029063">
    <property type="entry name" value="SAM-dependent_MTases_sf"/>
</dbReference>
<dbReference type="Gene3D" id="3.30.2130.30">
    <property type="match status" value="1"/>
</dbReference>
<dbReference type="AlphaFoldDB" id="A0A8J1TVK9"/>
<dbReference type="CDD" id="cd11715">
    <property type="entry name" value="THUMP_AdoMetMT"/>
    <property type="match status" value="1"/>
</dbReference>
<evidence type="ECO:0000313" key="4">
    <source>
        <dbReference type="Proteomes" id="UP000749559"/>
    </source>
</evidence>
<accession>A0A8J1TVK9</accession>
<evidence type="ECO:0000256" key="1">
    <source>
        <dbReference type="SAM" id="MobiDB-lite"/>
    </source>
</evidence>
<comment type="caution">
    <text evidence="3">The sequence shown here is derived from an EMBL/GenBank/DDBJ whole genome shotgun (WGS) entry which is preliminary data.</text>
</comment>
<dbReference type="PANTHER" id="PTHR14911">
    <property type="entry name" value="THUMP DOMAIN-CONTAINING"/>
    <property type="match status" value="1"/>
</dbReference>
<evidence type="ECO:0000259" key="2">
    <source>
        <dbReference type="Pfam" id="PF01170"/>
    </source>
</evidence>
<dbReference type="InterPro" id="IPR000241">
    <property type="entry name" value="RlmKL-like_Mtase"/>
</dbReference>
<feature type="domain" description="Ribosomal RNA large subunit methyltransferase K/L-like methyltransferase" evidence="2">
    <location>
        <begin position="276"/>
        <end position="451"/>
    </location>
</feature>
<sequence length="509" mass="56887">MANTGSNMCSENPDVYCEIEATVPTGFEPATKQEIQDKLGVSSVVERGHALFKIPVKDALKCLELQSVDNLYVVVKHFEHIEYPDDKDGSLQVIGELVPKMDYTVPLNVWKQFIHFDHEVSPLPCKNWLDQHAAETPCGNIKGGELELSDSENVVAKKPKCSEIDNMDGPSVKNDSTVNTNSIESSVSTQDAPPAKQPWIDSLPAFRATCYRTGSNHAFQSQQAAHHFGGILQDYFGWNVSMKQFDIEVVLNITGPKAYVTVGLTKQSRHKRHISHFGPTTLRPTICFSMLYICQIQPGDVVCDPMCGGGSLPIEAAINWPQSVHICGDIHDKAYNRAKMNIDCLNNKYEIKGKPKIDIQVFQWNTCSLPLQDNYVDVFVTDLPFGRRSGSKADNRKLYPDVLRELARVSKRSTGRACILTQDKRTIQRALDGMQKLWKRRSTFWVNIGGLAAGVYLIQRTKNVYSAGKDNRKGEDDSNKLEEDNSGGENDNKTNSTKDEEKVTENTIN</sequence>
<dbReference type="EMBL" id="CAIIXF020000003">
    <property type="protein sequence ID" value="CAH1779600.1"/>
    <property type="molecule type" value="Genomic_DNA"/>
</dbReference>
<feature type="compositionally biased region" description="Basic and acidic residues" evidence="1">
    <location>
        <begin position="490"/>
        <end position="509"/>
    </location>
</feature>
<feature type="compositionally biased region" description="Basic and acidic residues" evidence="1">
    <location>
        <begin position="469"/>
        <end position="483"/>
    </location>
</feature>
<organism evidence="3 4">
    <name type="scientific">Owenia fusiformis</name>
    <name type="common">Polychaete worm</name>
    <dbReference type="NCBI Taxonomy" id="6347"/>
    <lineage>
        <taxon>Eukaryota</taxon>
        <taxon>Metazoa</taxon>
        <taxon>Spiralia</taxon>
        <taxon>Lophotrochozoa</taxon>
        <taxon>Annelida</taxon>
        <taxon>Polychaeta</taxon>
        <taxon>Sedentaria</taxon>
        <taxon>Canalipalpata</taxon>
        <taxon>Sabellida</taxon>
        <taxon>Oweniida</taxon>
        <taxon>Oweniidae</taxon>
        <taxon>Owenia</taxon>
    </lineage>
</organism>
<gene>
    <name evidence="3" type="ORF">OFUS_LOCUS6399</name>
</gene>
<dbReference type="GO" id="GO:0043527">
    <property type="term" value="C:tRNA methyltransferase complex"/>
    <property type="evidence" value="ECO:0007669"/>
    <property type="project" value="UniProtKB-ARBA"/>
</dbReference>
<dbReference type="Gene3D" id="3.40.50.150">
    <property type="entry name" value="Vaccinia Virus protein VP39"/>
    <property type="match status" value="1"/>
</dbReference>
<feature type="region of interest" description="Disordered" evidence="1">
    <location>
        <begin position="467"/>
        <end position="509"/>
    </location>
</feature>
<keyword evidence="4" id="KW-1185">Reference proteome</keyword>
<name>A0A8J1TVK9_OWEFU</name>
<dbReference type="GO" id="GO:0030488">
    <property type="term" value="P:tRNA methylation"/>
    <property type="evidence" value="ECO:0007669"/>
    <property type="project" value="TreeGrafter"/>
</dbReference>
<dbReference type="PANTHER" id="PTHR14911:SF13">
    <property type="entry name" value="TRNA (GUANINE(6)-N2)-METHYLTRANSFERASE THUMP3"/>
    <property type="match status" value="1"/>
</dbReference>